<dbReference type="PANTHER" id="PTHR43658:SF8">
    <property type="entry name" value="17-BETA-HYDROXYSTEROID DEHYDROGENASE 14-RELATED"/>
    <property type="match status" value="1"/>
</dbReference>
<evidence type="ECO:0000313" key="4">
    <source>
        <dbReference type="EMBL" id="KTC93095.1"/>
    </source>
</evidence>
<dbReference type="Proteomes" id="UP000054736">
    <property type="component" value="Unassembled WGS sequence"/>
</dbReference>
<dbReference type="EMBL" id="LNXY01000003">
    <property type="protein sequence ID" value="KTC93095.1"/>
    <property type="molecule type" value="Genomic_DNA"/>
</dbReference>
<dbReference type="PRINTS" id="PR00081">
    <property type="entry name" value="GDHRDH"/>
</dbReference>
<organism evidence="4 5">
    <name type="scientific">Legionella drozanskii LLAP-1</name>
    <dbReference type="NCBI Taxonomy" id="1212489"/>
    <lineage>
        <taxon>Bacteria</taxon>
        <taxon>Pseudomonadati</taxon>
        <taxon>Pseudomonadota</taxon>
        <taxon>Gammaproteobacteria</taxon>
        <taxon>Legionellales</taxon>
        <taxon>Legionellaceae</taxon>
        <taxon>Legionella</taxon>
    </lineage>
</organism>
<dbReference type="GO" id="GO:0016491">
    <property type="term" value="F:oxidoreductase activity"/>
    <property type="evidence" value="ECO:0007669"/>
    <property type="project" value="UniProtKB-KW"/>
</dbReference>
<dbReference type="InterPro" id="IPR036291">
    <property type="entry name" value="NAD(P)-bd_dom_sf"/>
</dbReference>
<reference evidence="4 5" key="1">
    <citation type="submission" date="2015-11" db="EMBL/GenBank/DDBJ databases">
        <title>Genomic analysis of 38 Legionella species identifies large and diverse effector repertoires.</title>
        <authorList>
            <person name="Burstein D."/>
            <person name="Amaro F."/>
            <person name="Zusman T."/>
            <person name="Lifshitz Z."/>
            <person name="Cohen O."/>
            <person name="Gilbert J.A."/>
            <person name="Pupko T."/>
            <person name="Shuman H.A."/>
            <person name="Segal G."/>
        </authorList>
    </citation>
    <scope>NUCLEOTIDE SEQUENCE [LARGE SCALE GENOMIC DNA]</scope>
    <source>
        <strain evidence="4 5">ATCC 700990</strain>
    </source>
</reference>
<dbReference type="PANTHER" id="PTHR43658">
    <property type="entry name" value="SHORT-CHAIN DEHYDROGENASE/REDUCTASE"/>
    <property type="match status" value="1"/>
</dbReference>
<dbReference type="SUPFAM" id="SSF51735">
    <property type="entry name" value="NAD(P)-binding Rossmann-fold domains"/>
    <property type="match status" value="1"/>
</dbReference>
<evidence type="ECO:0000256" key="2">
    <source>
        <dbReference type="ARBA" id="ARBA00023002"/>
    </source>
</evidence>
<dbReference type="PRINTS" id="PR00080">
    <property type="entry name" value="SDRFAMILY"/>
</dbReference>
<dbReference type="Pfam" id="PF00106">
    <property type="entry name" value="adh_short"/>
    <property type="match status" value="1"/>
</dbReference>
<dbReference type="InterPro" id="IPR020904">
    <property type="entry name" value="Sc_DH/Rdtase_CS"/>
</dbReference>
<comment type="caution">
    <text evidence="4">The sequence shown here is derived from an EMBL/GenBank/DDBJ whole genome shotgun (WGS) entry which is preliminary data.</text>
</comment>
<accession>A0A0W0TBX0</accession>
<dbReference type="OrthoDB" id="9794138at2"/>
<dbReference type="Gene3D" id="3.40.50.720">
    <property type="entry name" value="NAD(P)-binding Rossmann-like Domain"/>
    <property type="match status" value="1"/>
</dbReference>
<evidence type="ECO:0000256" key="3">
    <source>
        <dbReference type="RuleBase" id="RU000363"/>
    </source>
</evidence>
<name>A0A0W0TBX0_9GAMM</name>
<dbReference type="STRING" id="1212489.Ldro_0466"/>
<sequence>MNLDNQIAIITGGSSGMGRACAQMLSERGVRVVVWDQQIEKDSQLKLALAIACDVSSAEEVERAIEKTIAQVGTPRICINCAGIAPAKRMFGKEGIMPLAAFKQVIDINLVGTFNVMRVVADAMSKLELEINSQERGVIINTASVAAFEGQIGQMAYSASKGGVVAMTLPAARELAQHAIRVNTVAPGLIATPLLLNMPQEVQDNLAATVTFPKRLGKPEEFAALVLHIIENSMINGEVIRLDGALRMQAR</sequence>
<proteinExistence type="inferred from homology"/>
<keyword evidence="5" id="KW-1185">Reference proteome</keyword>
<keyword evidence="2" id="KW-0560">Oxidoreductase</keyword>
<gene>
    <name evidence="4" type="ORF">Ldro_0466</name>
</gene>
<comment type="similarity">
    <text evidence="1 3">Belongs to the short-chain dehydrogenases/reductases (SDR) family.</text>
</comment>
<evidence type="ECO:0000256" key="1">
    <source>
        <dbReference type="ARBA" id="ARBA00006484"/>
    </source>
</evidence>
<evidence type="ECO:0000313" key="5">
    <source>
        <dbReference type="Proteomes" id="UP000054736"/>
    </source>
</evidence>
<dbReference type="RefSeq" id="WP_058494817.1">
    <property type="nucleotide sequence ID" value="NZ_CAAAIU010000003.1"/>
</dbReference>
<dbReference type="AlphaFoldDB" id="A0A0W0TBX0"/>
<dbReference type="InterPro" id="IPR002347">
    <property type="entry name" value="SDR_fam"/>
</dbReference>
<dbReference type="FunFam" id="3.40.50.720:FF:000173">
    <property type="entry name" value="3-oxoacyl-[acyl-carrier protein] reductase"/>
    <property type="match status" value="1"/>
</dbReference>
<protein>
    <submittedName>
        <fullName evidence="4">3-oxoacyl-ACP reductase</fullName>
    </submittedName>
</protein>
<dbReference type="PROSITE" id="PS00061">
    <property type="entry name" value="ADH_SHORT"/>
    <property type="match status" value="1"/>
</dbReference>
<dbReference type="PATRIC" id="fig|1212489.4.peg.481"/>